<evidence type="ECO:0000256" key="1">
    <source>
        <dbReference type="SAM" id="MobiDB-lite"/>
    </source>
</evidence>
<dbReference type="AlphaFoldDB" id="A0A7J6QCD1"/>
<comment type="caution">
    <text evidence="2">The sequence shown here is derived from an EMBL/GenBank/DDBJ whole genome shotgun (WGS) entry which is preliminary data.</text>
</comment>
<dbReference type="EMBL" id="JABANM010030623">
    <property type="protein sequence ID" value="KAF4705928.1"/>
    <property type="molecule type" value="Genomic_DNA"/>
</dbReference>
<proteinExistence type="predicted"/>
<feature type="non-terminal residue" evidence="2">
    <location>
        <position position="118"/>
    </location>
</feature>
<feature type="non-terminal residue" evidence="2">
    <location>
        <position position="1"/>
    </location>
</feature>
<gene>
    <name evidence="2" type="ORF">FOZ62_013249</name>
</gene>
<feature type="region of interest" description="Disordered" evidence="1">
    <location>
        <begin position="53"/>
        <end position="77"/>
    </location>
</feature>
<protein>
    <submittedName>
        <fullName evidence="2">Uncharacterized protein</fullName>
    </submittedName>
</protein>
<dbReference type="Proteomes" id="UP000574390">
    <property type="component" value="Unassembled WGS sequence"/>
</dbReference>
<evidence type="ECO:0000313" key="3">
    <source>
        <dbReference type="Proteomes" id="UP000574390"/>
    </source>
</evidence>
<organism evidence="2 3">
    <name type="scientific">Perkinsus olseni</name>
    <name type="common">Perkinsus atlanticus</name>
    <dbReference type="NCBI Taxonomy" id="32597"/>
    <lineage>
        <taxon>Eukaryota</taxon>
        <taxon>Sar</taxon>
        <taxon>Alveolata</taxon>
        <taxon>Perkinsozoa</taxon>
        <taxon>Perkinsea</taxon>
        <taxon>Perkinsida</taxon>
        <taxon>Perkinsidae</taxon>
        <taxon>Perkinsus</taxon>
    </lineage>
</organism>
<sequence length="118" mass="12486">SGDSAPVSSSIVDGLARSQFLRGIPPAVAGKLRDNADTDTAFYVNSSRRFYGGKGKGNRNHGKGYGKGAYAKGKGRKGAVRDPYWFNRCMDQNSGLLAIGDPLTTSGVDANEQENENG</sequence>
<reference evidence="2 3" key="1">
    <citation type="submission" date="2020-04" db="EMBL/GenBank/DDBJ databases">
        <title>Perkinsus olseni comparative genomics.</title>
        <authorList>
            <person name="Bogema D.R."/>
        </authorList>
    </citation>
    <scope>NUCLEOTIDE SEQUENCE [LARGE SCALE GENOMIC DNA]</scope>
    <source>
        <strain evidence="2">ATCC PRA-205</strain>
    </source>
</reference>
<accession>A0A7J6QCD1</accession>
<name>A0A7J6QCD1_PEROL</name>
<evidence type="ECO:0000313" key="2">
    <source>
        <dbReference type="EMBL" id="KAF4705928.1"/>
    </source>
</evidence>